<dbReference type="EMBL" id="VISQ01000001">
    <property type="protein sequence ID" value="TVZ68769.1"/>
    <property type="molecule type" value="Genomic_DNA"/>
</dbReference>
<dbReference type="OrthoDB" id="9941249at2"/>
<accession>A0A542BJI2</accession>
<dbReference type="AlphaFoldDB" id="A0A542BJI2"/>
<organism evidence="1">
    <name type="scientific">Serratia fonticola</name>
    <dbReference type="NCBI Taxonomy" id="47917"/>
    <lineage>
        <taxon>Bacteria</taxon>
        <taxon>Pseudomonadati</taxon>
        <taxon>Pseudomonadota</taxon>
        <taxon>Gammaproteobacteria</taxon>
        <taxon>Enterobacterales</taxon>
        <taxon>Yersiniaceae</taxon>
        <taxon>Serratia</taxon>
    </lineage>
</organism>
<gene>
    <name evidence="1" type="ORF">FHU10_1225</name>
</gene>
<proteinExistence type="predicted"/>
<reference evidence="1" key="2">
    <citation type="submission" date="2019-08" db="EMBL/GenBank/DDBJ databases">
        <title>Investigation of anaerobic lignin degradation for improved lignocellulosic biofuels.</title>
        <authorList>
            <person name="Deangelis K.PhD."/>
        </authorList>
    </citation>
    <scope>NUCLEOTIDE SEQUENCE [LARGE SCALE GENOMIC DNA]</scope>
    <source>
        <strain evidence="1">128R</strain>
    </source>
</reference>
<name>A0A542BJI2_SERFO</name>
<protein>
    <submittedName>
        <fullName evidence="1">Uncharacterized protein</fullName>
    </submittedName>
</protein>
<evidence type="ECO:0000313" key="1">
    <source>
        <dbReference type="EMBL" id="TVZ68769.1"/>
    </source>
</evidence>
<comment type="caution">
    <text evidence="1">The sequence shown here is derived from an EMBL/GenBank/DDBJ whole genome shotgun (WGS) entry which is preliminary data.</text>
</comment>
<sequence>MLKITDISKLENTINSMVDTQGMYTSSSTAFIGKTENKCITITVFNRDAFEREFDEDFNDFSVKHFCLTERDNSEGWSEIDGKRWF</sequence>
<reference evidence="1" key="1">
    <citation type="submission" date="2019-06" db="EMBL/GenBank/DDBJ databases">
        <authorList>
            <person name="Deangelis K."/>
            <person name="Huntemann M."/>
            <person name="Clum A."/>
            <person name="Pillay M."/>
            <person name="Palaniappan K."/>
            <person name="Varghese N."/>
            <person name="Mikhailova N."/>
            <person name="Stamatis D."/>
            <person name="Reddy T."/>
            <person name="Daum C."/>
            <person name="Shapiro N."/>
            <person name="Ivanova N."/>
            <person name="Kyrpides N."/>
            <person name="Woyke T."/>
        </authorList>
    </citation>
    <scope>NUCLEOTIDE SEQUENCE [LARGE SCALE GENOMIC DNA]</scope>
    <source>
        <strain evidence="1">128R</strain>
    </source>
</reference>